<evidence type="ECO:0000313" key="6">
    <source>
        <dbReference type="Proteomes" id="UP000191820"/>
    </source>
</evidence>
<evidence type="ECO:0000256" key="1">
    <source>
        <dbReference type="ARBA" id="ARBA00023015"/>
    </source>
</evidence>
<dbReference type="InterPro" id="IPR018060">
    <property type="entry name" value="HTH_AraC"/>
</dbReference>
<dbReference type="Proteomes" id="UP000191820">
    <property type="component" value="Chromosome"/>
</dbReference>
<dbReference type="InterPro" id="IPR009057">
    <property type="entry name" value="Homeodomain-like_sf"/>
</dbReference>
<evidence type="ECO:0000256" key="3">
    <source>
        <dbReference type="ARBA" id="ARBA00023163"/>
    </source>
</evidence>
<dbReference type="RefSeq" id="WP_080915742.1">
    <property type="nucleotide sequence ID" value="NZ_CP020472.1"/>
</dbReference>
<dbReference type="InterPro" id="IPR011051">
    <property type="entry name" value="RmlC_Cupin_sf"/>
</dbReference>
<sequence>MHTRNKAGIHCEPISIKPGYQFEVHRVAYQRNEVYACMMHFHQVHEFIIFEDVQGMYYHSQGQSAIQKGDVVFTPALETHDYELTEHAKAWYIIQFMPQFLIDNGLLYEEAILRRGLQLRFSQQDWQSIQQQVNWLEQSYLDDPHSVKSATLLKLIIIWLVAQGKAVLPNAERALVTDASYKKLSPILSLFREQDVVELTLVEAAVMCHISTSYFSRLFKRTFNCNYSQFVVQHKLYTSARWLGQSEKSITQISYDLNFSNPSHFISMFKRYFSKTPNQYRKALWKQLS</sequence>
<evidence type="ECO:0000256" key="2">
    <source>
        <dbReference type="ARBA" id="ARBA00023125"/>
    </source>
</evidence>
<dbReference type="PANTHER" id="PTHR43280">
    <property type="entry name" value="ARAC-FAMILY TRANSCRIPTIONAL REGULATOR"/>
    <property type="match status" value="1"/>
</dbReference>
<gene>
    <name evidence="5" type="ORF">SJ2017_2090</name>
</gene>
<evidence type="ECO:0000313" key="5">
    <source>
        <dbReference type="EMBL" id="ARD22388.1"/>
    </source>
</evidence>
<keyword evidence="1" id="KW-0805">Transcription regulation</keyword>
<dbReference type="InterPro" id="IPR018062">
    <property type="entry name" value="HTH_AraC-typ_CS"/>
</dbReference>
<dbReference type="SMART" id="SM00342">
    <property type="entry name" value="HTH_ARAC"/>
    <property type="match status" value="1"/>
</dbReference>
<dbReference type="PANTHER" id="PTHR43280:SF2">
    <property type="entry name" value="HTH-TYPE TRANSCRIPTIONAL REGULATOR EXSA"/>
    <property type="match status" value="1"/>
</dbReference>
<keyword evidence="2" id="KW-0238">DNA-binding</keyword>
<dbReference type="SUPFAM" id="SSF46689">
    <property type="entry name" value="Homeodomain-like"/>
    <property type="match status" value="2"/>
</dbReference>
<name>A0ABN4YD75_9GAMM</name>
<dbReference type="Gene3D" id="1.10.10.60">
    <property type="entry name" value="Homeodomain-like"/>
    <property type="match status" value="2"/>
</dbReference>
<organism evidence="5 6">
    <name type="scientific">Shewanella japonica</name>
    <dbReference type="NCBI Taxonomy" id="93973"/>
    <lineage>
        <taxon>Bacteria</taxon>
        <taxon>Pseudomonadati</taxon>
        <taxon>Pseudomonadota</taxon>
        <taxon>Gammaproteobacteria</taxon>
        <taxon>Alteromonadales</taxon>
        <taxon>Shewanellaceae</taxon>
        <taxon>Shewanella</taxon>
    </lineage>
</organism>
<dbReference type="Pfam" id="PF12833">
    <property type="entry name" value="HTH_18"/>
    <property type="match status" value="1"/>
</dbReference>
<dbReference type="SUPFAM" id="SSF51182">
    <property type="entry name" value="RmlC-like cupins"/>
    <property type="match status" value="1"/>
</dbReference>
<accession>A0ABN4YD75</accession>
<reference evidence="5 6" key="1">
    <citation type="submission" date="2017-03" db="EMBL/GenBank/DDBJ databases">
        <title>Genome sequencing of Shewanella japonica KCTC 22435.</title>
        <authorList>
            <person name="Kim K.M."/>
        </authorList>
    </citation>
    <scope>NUCLEOTIDE SEQUENCE [LARGE SCALE GENOMIC DNA]</scope>
    <source>
        <strain evidence="5 6">KCTC 22435</strain>
    </source>
</reference>
<protein>
    <submittedName>
        <fullName evidence="5">AraC family transcriptional regulator</fullName>
    </submittedName>
</protein>
<dbReference type="PRINTS" id="PR00032">
    <property type="entry name" value="HTHARAC"/>
</dbReference>
<evidence type="ECO:0000259" key="4">
    <source>
        <dbReference type="PROSITE" id="PS01124"/>
    </source>
</evidence>
<proteinExistence type="predicted"/>
<dbReference type="PROSITE" id="PS01124">
    <property type="entry name" value="HTH_ARAC_FAMILY_2"/>
    <property type="match status" value="1"/>
</dbReference>
<keyword evidence="3" id="KW-0804">Transcription</keyword>
<feature type="domain" description="HTH araC/xylS-type" evidence="4">
    <location>
        <begin position="185"/>
        <end position="283"/>
    </location>
</feature>
<keyword evidence="6" id="KW-1185">Reference proteome</keyword>
<dbReference type="InterPro" id="IPR020449">
    <property type="entry name" value="Tscrpt_reg_AraC-type_HTH"/>
</dbReference>
<dbReference type="PROSITE" id="PS00041">
    <property type="entry name" value="HTH_ARAC_FAMILY_1"/>
    <property type="match status" value="1"/>
</dbReference>
<dbReference type="EMBL" id="CP020472">
    <property type="protein sequence ID" value="ARD22388.1"/>
    <property type="molecule type" value="Genomic_DNA"/>
</dbReference>